<evidence type="ECO:0000313" key="4">
    <source>
        <dbReference type="EMBL" id="RDI73679.1"/>
    </source>
</evidence>
<evidence type="ECO:0000256" key="2">
    <source>
        <dbReference type="SAM" id="SignalP"/>
    </source>
</evidence>
<dbReference type="RefSeq" id="WP_181813667.1">
    <property type="nucleotide sequence ID" value="NZ_QQZY01000007.1"/>
</dbReference>
<feature type="compositionally biased region" description="Pro residues" evidence="1">
    <location>
        <begin position="93"/>
        <end position="107"/>
    </location>
</feature>
<keyword evidence="5" id="KW-1185">Reference proteome</keyword>
<protein>
    <submittedName>
        <fullName evidence="4">Collagen triple helix repeat (20 copies)</fullName>
    </submittedName>
</protein>
<evidence type="ECO:0000313" key="5">
    <source>
        <dbReference type="Proteomes" id="UP000254134"/>
    </source>
</evidence>
<reference evidence="5" key="2">
    <citation type="journal article" date="2019" name="MicrobiologyOpen">
        <title>High-quality draft genome sequence of Gaiella occulta isolated from a 150 meter deep mineral water borehole and comparison with the genome sequences of other deep-branching lineages of the phylum Actinobacteria.</title>
        <authorList>
            <person name="Severino R."/>
            <person name="Froufe H.J.C."/>
            <person name="Barroso C."/>
            <person name="Albuquerque L."/>
            <person name="Lobo-da-Cunha A."/>
            <person name="da Costa M.S."/>
            <person name="Egas C."/>
        </authorList>
    </citation>
    <scope>NUCLEOTIDE SEQUENCE [LARGE SCALE GENOMIC DNA]</scope>
    <source>
        <strain evidence="5">F2-233</strain>
    </source>
</reference>
<dbReference type="EMBL" id="QQZY01000007">
    <property type="protein sequence ID" value="RDI73679.1"/>
    <property type="molecule type" value="Genomic_DNA"/>
</dbReference>
<organism evidence="4 5">
    <name type="scientific">Gaiella occulta</name>
    <dbReference type="NCBI Taxonomy" id="1002870"/>
    <lineage>
        <taxon>Bacteria</taxon>
        <taxon>Bacillati</taxon>
        <taxon>Actinomycetota</taxon>
        <taxon>Thermoleophilia</taxon>
        <taxon>Gaiellales</taxon>
        <taxon>Gaiellaceae</taxon>
        <taxon>Gaiella</taxon>
    </lineage>
</organism>
<feature type="domain" description="LTD" evidence="3">
    <location>
        <begin position="148"/>
        <end position="255"/>
    </location>
</feature>
<gene>
    <name evidence="4" type="ORF">Gocc_2592</name>
</gene>
<dbReference type="AlphaFoldDB" id="A0A7M2YVS0"/>
<evidence type="ECO:0000256" key="1">
    <source>
        <dbReference type="SAM" id="MobiDB-lite"/>
    </source>
</evidence>
<dbReference type="InterPro" id="IPR001322">
    <property type="entry name" value="Lamin_tail_dom"/>
</dbReference>
<proteinExistence type="predicted"/>
<sequence>MRRQTRTALAAGVVVALGAAAAIAAAAGDASGTIDACRNLRHGLVRIVVDPGACRRNEAHVAWNTAGPRGPAGPQGPAGPKGDTGPRGEAGPAGPPGPPGPPGPQGEPGPGLGAIGDLAGSACTTFDGAAGHVEVGSTATDLITLTCETGEAPPPPPGAARLVLNEVDYDQVGADGGGFVEIANIGGGAATLDGIAVVFVNGGDSTEYARKALSGALAPGAYLKLDVDPQNGAPDGIALVDTGSGTLLDALSYEGAIRAATIGAQTFDLVEGTMLPADVADSNSVDGSLARLPDGSDSDDAATDWSFTTTATPGTANVKTP</sequence>
<comment type="caution">
    <text evidence="4">The sequence shown here is derived from an EMBL/GenBank/DDBJ whole genome shotgun (WGS) entry which is preliminary data.</text>
</comment>
<keyword evidence="2" id="KW-0732">Signal</keyword>
<dbReference type="InterPro" id="IPR008160">
    <property type="entry name" value="Collagen"/>
</dbReference>
<reference evidence="4 5" key="1">
    <citation type="submission" date="2018-07" db="EMBL/GenBank/DDBJ databases">
        <title>High-quality-draft genome sequence of Gaiella occulta.</title>
        <authorList>
            <person name="Severino R."/>
            <person name="Froufe H.J.C."/>
            <person name="Rainey F.A."/>
            <person name="Barroso C."/>
            <person name="Albuquerque L."/>
            <person name="Lobo-Da-Cunha A."/>
            <person name="Da Costa M.S."/>
            <person name="Egas C."/>
        </authorList>
    </citation>
    <scope>NUCLEOTIDE SEQUENCE [LARGE SCALE GENOMIC DNA]</scope>
    <source>
        <strain evidence="4 5">F2-233</strain>
    </source>
</reference>
<feature type="region of interest" description="Disordered" evidence="1">
    <location>
        <begin position="64"/>
        <end position="116"/>
    </location>
</feature>
<dbReference type="Proteomes" id="UP000254134">
    <property type="component" value="Unassembled WGS sequence"/>
</dbReference>
<name>A0A7M2YVS0_9ACTN</name>
<evidence type="ECO:0000259" key="3">
    <source>
        <dbReference type="PROSITE" id="PS51841"/>
    </source>
</evidence>
<keyword evidence="4" id="KW-0176">Collagen</keyword>
<feature type="compositionally biased region" description="Polar residues" evidence="1">
    <location>
        <begin position="305"/>
        <end position="321"/>
    </location>
</feature>
<dbReference type="PROSITE" id="PS51841">
    <property type="entry name" value="LTD"/>
    <property type="match status" value="1"/>
</dbReference>
<accession>A0A7M2YVS0</accession>
<feature type="chain" id="PRO_5029568082" evidence="2">
    <location>
        <begin position="27"/>
        <end position="321"/>
    </location>
</feature>
<feature type="signal peptide" evidence="2">
    <location>
        <begin position="1"/>
        <end position="26"/>
    </location>
</feature>
<dbReference type="Pfam" id="PF01391">
    <property type="entry name" value="Collagen"/>
    <property type="match status" value="1"/>
</dbReference>
<feature type="region of interest" description="Disordered" evidence="1">
    <location>
        <begin position="286"/>
        <end position="321"/>
    </location>
</feature>